<dbReference type="Proteomes" id="UP000026961">
    <property type="component" value="Chromosome 8"/>
</dbReference>
<feature type="compositionally biased region" description="Basic residues" evidence="1">
    <location>
        <begin position="60"/>
        <end position="71"/>
    </location>
</feature>
<dbReference type="AlphaFoldDB" id="A0A0E0AWN2"/>
<dbReference type="HOGENOM" id="CLU_2254353_0_0_1"/>
<protein>
    <submittedName>
        <fullName evidence="2">Uncharacterized protein</fullName>
    </submittedName>
</protein>
<evidence type="ECO:0000313" key="3">
    <source>
        <dbReference type="Proteomes" id="UP000026961"/>
    </source>
</evidence>
<reference evidence="2" key="1">
    <citation type="submission" date="2015-04" db="UniProtKB">
        <authorList>
            <consortium name="EnsemblPlants"/>
        </authorList>
    </citation>
    <scope>IDENTIFICATION</scope>
</reference>
<organism evidence="2">
    <name type="scientific">Oryza glumipatula</name>
    <dbReference type="NCBI Taxonomy" id="40148"/>
    <lineage>
        <taxon>Eukaryota</taxon>
        <taxon>Viridiplantae</taxon>
        <taxon>Streptophyta</taxon>
        <taxon>Embryophyta</taxon>
        <taxon>Tracheophyta</taxon>
        <taxon>Spermatophyta</taxon>
        <taxon>Magnoliopsida</taxon>
        <taxon>Liliopsida</taxon>
        <taxon>Poales</taxon>
        <taxon>Poaceae</taxon>
        <taxon>BOP clade</taxon>
        <taxon>Oryzoideae</taxon>
        <taxon>Oryzeae</taxon>
        <taxon>Oryzinae</taxon>
        <taxon>Oryza</taxon>
    </lineage>
</organism>
<feature type="region of interest" description="Disordered" evidence="1">
    <location>
        <begin position="57"/>
        <end position="88"/>
    </location>
</feature>
<evidence type="ECO:0000313" key="2">
    <source>
        <dbReference type="EnsemblPlants" id="OGLUM08G19100.1"/>
    </source>
</evidence>
<sequence length="104" mass="11583">MEEECGTLALCDICCSCVPLSWGLASDVLFVCCVLAEEEAPKPLFIVRLASWRELGDGTRRRRKKERKRGRGGSGEGRFGGGWWPREGEDLAAPRERSLVVAWT</sequence>
<evidence type="ECO:0000256" key="1">
    <source>
        <dbReference type="SAM" id="MobiDB-lite"/>
    </source>
</evidence>
<feature type="compositionally biased region" description="Gly residues" evidence="1">
    <location>
        <begin position="72"/>
        <end position="83"/>
    </location>
</feature>
<reference evidence="2" key="2">
    <citation type="submission" date="2018-05" db="EMBL/GenBank/DDBJ databases">
        <title>OgluRS3 (Oryza glumaepatula Reference Sequence Version 3).</title>
        <authorList>
            <person name="Zhang J."/>
            <person name="Kudrna D."/>
            <person name="Lee S."/>
            <person name="Talag J."/>
            <person name="Welchert J."/>
            <person name="Wing R.A."/>
        </authorList>
    </citation>
    <scope>NUCLEOTIDE SEQUENCE [LARGE SCALE GENOMIC DNA]</scope>
</reference>
<accession>A0A0E0AWN2</accession>
<name>A0A0E0AWN2_9ORYZ</name>
<dbReference type="Gramene" id="OGLUM08G19100.1">
    <property type="protein sequence ID" value="OGLUM08G19100.1"/>
    <property type="gene ID" value="OGLUM08G19100"/>
</dbReference>
<keyword evidence="3" id="KW-1185">Reference proteome</keyword>
<dbReference type="EnsemblPlants" id="OGLUM08G19100.1">
    <property type="protein sequence ID" value="OGLUM08G19100.1"/>
    <property type="gene ID" value="OGLUM08G19100"/>
</dbReference>
<proteinExistence type="predicted"/>